<feature type="compositionally biased region" description="Pro residues" evidence="1">
    <location>
        <begin position="151"/>
        <end position="164"/>
    </location>
</feature>
<comment type="caution">
    <text evidence="2">The sequence shown here is derived from an EMBL/GenBank/DDBJ whole genome shotgun (WGS) entry which is preliminary data.</text>
</comment>
<protein>
    <submittedName>
        <fullName evidence="2">Uncharacterized protein</fullName>
    </submittedName>
</protein>
<proteinExistence type="predicted"/>
<name>A0A4Y7STC4_COPMI</name>
<evidence type="ECO:0000313" key="3">
    <source>
        <dbReference type="Proteomes" id="UP000298030"/>
    </source>
</evidence>
<evidence type="ECO:0000256" key="1">
    <source>
        <dbReference type="SAM" id="MobiDB-lite"/>
    </source>
</evidence>
<sequence length="305" mass="33156">MDPGSCVPNCPKKYRTSNMTSLYRHQTSCKAYLAYQAEGNQLRAERISRKAEEEGSSSTSRRGHGVRANQPVQPQGDAGTSGDGHVGASRGSQSVHWQTTSPLPSGSSVDMAMPAGASEDPLYDATPFGVTETRSPELLSPPNIGDSTIPPGSPPPAPEPPLDQPPRRSHRRPRQVDDYLPEPLPALEEAGQSHSVIRRIRLIVRDTLRTAANSLGLSRSYRTRPTFDPDSFVLPEDLAKTSPLYNLVDSQSEKNDKTYTLKNKSQAALSTWQHSGSTQKSNEEVQKLVDVLLDPNFKTGGTEGV</sequence>
<feature type="compositionally biased region" description="Polar residues" evidence="1">
    <location>
        <begin position="90"/>
        <end position="108"/>
    </location>
</feature>
<gene>
    <name evidence="2" type="ORF">FA13DRAFT_1797235</name>
</gene>
<dbReference type="AlphaFoldDB" id="A0A4Y7STC4"/>
<reference evidence="2 3" key="1">
    <citation type="journal article" date="2019" name="Nat. Ecol. Evol.">
        <title>Megaphylogeny resolves global patterns of mushroom evolution.</title>
        <authorList>
            <person name="Varga T."/>
            <person name="Krizsan K."/>
            <person name="Foldi C."/>
            <person name="Dima B."/>
            <person name="Sanchez-Garcia M."/>
            <person name="Sanchez-Ramirez S."/>
            <person name="Szollosi G.J."/>
            <person name="Szarkandi J.G."/>
            <person name="Papp V."/>
            <person name="Albert L."/>
            <person name="Andreopoulos W."/>
            <person name="Angelini C."/>
            <person name="Antonin V."/>
            <person name="Barry K.W."/>
            <person name="Bougher N.L."/>
            <person name="Buchanan P."/>
            <person name="Buyck B."/>
            <person name="Bense V."/>
            <person name="Catcheside P."/>
            <person name="Chovatia M."/>
            <person name="Cooper J."/>
            <person name="Damon W."/>
            <person name="Desjardin D."/>
            <person name="Finy P."/>
            <person name="Geml J."/>
            <person name="Haridas S."/>
            <person name="Hughes K."/>
            <person name="Justo A."/>
            <person name="Karasinski D."/>
            <person name="Kautmanova I."/>
            <person name="Kiss B."/>
            <person name="Kocsube S."/>
            <person name="Kotiranta H."/>
            <person name="LaButti K.M."/>
            <person name="Lechner B.E."/>
            <person name="Liimatainen K."/>
            <person name="Lipzen A."/>
            <person name="Lukacs Z."/>
            <person name="Mihaltcheva S."/>
            <person name="Morgado L.N."/>
            <person name="Niskanen T."/>
            <person name="Noordeloos M.E."/>
            <person name="Ohm R.A."/>
            <person name="Ortiz-Santana B."/>
            <person name="Ovrebo C."/>
            <person name="Racz N."/>
            <person name="Riley R."/>
            <person name="Savchenko A."/>
            <person name="Shiryaev A."/>
            <person name="Soop K."/>
            <person name="Spirin V."/>
            <person name="Szebenyi C."/>
            <person name="Tomsovsky M."/>
            <person name="Tulloss R.E."/>
            <person name="Uehling J."/>
            <person name="Grigoriev I.V."/>
            <person name="Vagvolgyi C."/>
            <person name="Papp T."/>
            <person name="Martin F.M."/>
            <person name="Miettinen O."/>
            <person name="Hibbett D.S."/>
            <person name="Nagy L.G."/>
        </authorList>
    </citation>
    <scope>NUCLEOTIDE SEQUENCE [LARGE SCALE GENOMIC DNA]</scope>
    <source>
        <strain evidence="2 3">FP101781</strain>
    </source>
</reference>
<evidence type="ECO:0000313" key="2">
    <source>
        <dbReference type="EMBL" id="TEB24509.1"/>
    </source>
</evidence>
<dbReference type="OrthoDB" id="3065467at2759"/>
<organism evidence="2 3">
    <name type="scientific">Coprinellus micaceus</name>
    <name type="common">Glistening ink-cap mushroom</name>
    <name type="synonym">Coprinus micaceus</name>
    <dbReference type="NCBI Taxonomy" id="71717"/>
    <lineage>
        <taxon>Eukaryota</taxon>
        <taxon>Fungi</taxon>
        <taxon>Dikarya</taxon>
        <taxon>Basidiomycota</taxon>
        <taxon>Agaricomycotina</taxon>
        <taxon>Agaricomycetes</taxon>
        <taxon>Agaricomycetidae</taxon>
        <taxon>Agaricales</taxon>
        <taxon>Agaricineae</taxon>
        <taxon>Psathyrellaceae</taxon>
        <taxon>Coprinellus</taxon>
    </lineage>
</organism>
<dbReference type="EMBL" id="QPFP01000066">
    <property type="protein sequence ID" value="TEB24509.1"/>
    <property type="molecule type" value="Genomic_DNA"/>
</dbReference>
<dbReference type="Proteomes" id="UP000298030">
    <property type="component" value="Unassembled WGS sequence"/>
</dbReference>
<keyword evidence="3" id="KW-1185">Reference proteome</keyword>
<feature type="region of interest" description="Disordered" evidence="1">
    <location>
        <begin position="45"/>
        <end position="178"/>
    </location>
</feature>
<accession>A0A4Y7STC4</accession>